<organism evidence="2 3">
    <name type="scientific">Streptantibioticus rubrisoli</name>
    <dbReference type="NCBI Taxonomy" id="1387313"/>
    <lineage>
        <taxon>Bacteria</taxon>
        <taxon>Bacillati</taxon>
        <taxon>Actinomycetota</taxon>
        <taxon>Actinomycetes</taxon>
        <taxon>Kitasatosporales</taxon>
        <taxon>Streptomycetaceae</taxon>
        <taxon>Streptantibioticus</taxon>
    </lineage>
</organism>
<comment type="caution">
    <text evidence="2">The sequence shown here is derived from an EMBL/GenBank/DDBJ whole genome shotgun (WGS) entry which is preliminary data.</text>
</comment>
<evidence type="ECO:0000313" key="3">
    <source>
        <dbReference type="Proteomes" id="UP001206206"/>
    </source>
</evidence>
<keyword evidence="3" id="KW-1185">Reference proteome</keyword>
<proteinExistence type="predicted"/>
<sequence>MARLTVGAYRARHALATAVTWCSGDEQRSADHGRGQVPPYVTASAPCPGRTTRRATARRSTASASVRG</sequence>
<name>A0ABT1PKR9_9ACTN</name>
<evidence type="ECO:0000256" key="1">
    <source>
        <dbReference type="SAM" id="MobiDB-lite"/>
    </source>
</evidence>
<feature type="compositionally biased region" description="Low complexity" evidence="1">
    <location>
        <begin position="58"/>
        <end position="68"/>
    </location>
</feature>
<reference evidence="2 3" key="1">
    <citation type="submission" date="2022-06" db="EMBL/GenBank/DDBJ databases">
        <title>Draft genome sequence of type strain Streptomyces rubrisoli DSM 42083.</title>
        <authorList>
            <person name="Duangmal K."/>
            <person name="Klaysubun C."/>
        </authorList>
    </citation>
    <scope>NUCLEOTIDE SEQUENCE [LARGE SCALE GENOMIC DNA]</scope>
    <source>
        <strain evidence="2 3">DSM 42083</strain>
    </source>
</reference>
<dbReference type="Proteomes" id="UP001206206">
    <property type="component" value="Unassembled WGS sequence"/>
</dbReference>
<feature type="region of interest" description="Disordered" evidence="1">
    <location>
        <begin position="26"/>
        <end position="68"/>
    </location>
</feature>
<dbReference type="RefSeq" id="WP_255932129.1">
    <property type="nucleotide sequence ID" value="NZ_JANFNH010000053.1"/>
</dbReference>
<gene>
    <name evidence="2" type="ORF">NON19_29005</name>
</gene>
<dbReference type="EMBL" id="JANFNH010000053">
    <property type="protein sequence ID" value="MCQ4045971.1"/>
    <property type="molecule type" value="Genomic_DNA"/>
</dbReference>
<protein>
    <submittedName>
        <fullName evidence="2">Uncharacterized protein</fullName>
    </submittedName>
</protein>
<accession>A0ABT1PKR9</accession>
<evidence type="ECO:0000313" key="2">
    <source>
        <dbReference type="EMBL" id="MCQ4045971.1"/>
    </source>
</evidence>